<dbReference type="SUPFAM" id="SSF56112">
    <property type="entry name" value="Protein kinase-like (PK-like)"/>
    <property type="match status" value="1"/>
</dbReference>
<dbReference type="GO" id="GO:0035267">
    <property type="term" value="C:NuA4 histone acetyltransferase complex"/>
    <property type="evidence" value="ECO:0007669"/>
    <property type="project" value="TreeGrafter"/>
</dbReference>
<dbReference type="InterPro" id="IPR050517">
    <property type="entry name" value="DDR_Repair_Kinase"/>
</dbReference>
<dbReference type="InterPro" id="IPR011009">
    <property type="entry name" value="Kinase-like_dom_sf"/>
</dbReference>
<dbReference type="GO" id="GO:0000124">
    <property type="term" value="C:SAGA complex"/>
    <property type="evidence" value="ECO:0007669"/>
    <property type="project" value="TreeGrafter"/>
</dbReference>
<reference evidence="1" key="1">
    <citation type="submission" date="2020-04" db="EMBL/GenBank/DDBJ databases">
        <authorList>
            <person name="Alioto T."/>
            <person name="Alioto T."/>
            <person name="Gomez Garrido J."/>
        </authorList>
    </citation>
    <scope>NUCLEOTIDE SEQUENCE</scope>
    <source>
        <strain evidence="1">A484AB</strain>
    </source>
</reference>
<dbReference type="CDD" id="cd05163">
    <property type="entry name" value="PIKK_TRRAP"/>
    <property type="match status" value="1"/>
</dbReference>
<dbReference type="AlphaFoldDB" id="A0A6S7JLV7"/>
<evidence type="ECO:0000313" key="1">
    <source>
        <dbReference type="EMBL" id="CAB4033536.1"/>
    </source>
</evidence>
<dbReference type="PROSITE" id="PS50290">
    <property type="entry name" value="PI3_4_KINASE_3"/>
    <property type="match status" value="1"/>
</dbReference>
<dbReference type="PANTHER" id="PTHR11139">
    <property type="entry name" value="ATAXIA TELANGIECTASIA MUTATED ATM -RELATED"/>
    <property type="match status" value="1"/>
</dbReference>
<dbReference type="PANTHER" id="PTHR11139:SF1">
    <property type="entry name" value="TRANSFORMATION_TRANSCRIPTION DOMAIN-ASSOCIATED PROTEIN"/>
    <property type="match status" value="1"/>
</dbReference>
<comment type="caution">
    <text evidence="1">The sequence shown here is derived from an EMBL/GenBank/DDBJ whole genome shotgun (WGS) entry which is preliminary data.</text>
</comment>
<evidence type="ECO:0000313" key="2">
    <source>
        <dbReference type="Proteomes" id="UP001152795"/>
    </source>
</evidence>
<dbReference type="Proteomes" id="UP001152795">
    <property type="component" value="Unassembled WGS sequence"/>
</dbReference>
<protein>
    <submittedName>
        <fullName evidence="1">Transformation transcription domain-associated</fullName>
    </submittedName>
</protein>
<dbReference type="GO" id="GO:0005634">
    <property type="term" value="C:nucleus"/>
    <property type="evidence" value="ECO:0007669"/>
    <property type="project" value="TreeGrafter"/>
</dbReference>
<dbReference type="GO" id="GO:0006281">
    <property type="term" value="P:DNA repair"/>
    <property type="evidence" value="ECO:0007669"/>
    <property type="project" value="TreeGrafter"/>
</dbReference>
<dbReference type="GO" id="GO:0006355">
    <property type="term" value="P:regulation of DNA-templated transcription"/>
    <property type="evidence" value="ECO:0007669"/>
    <property type="project" value="TreeGrafter"/>
</dbReference>
<dbReference type="Pfam" id="PF00454">
    <property type="entry name" value="PI3_PI4_kinase"/>
    <property type="match status" value="1"/>
</dbReference>
<name>A0A6S7JLV7_PARCT</name>
<sequence length="356" mass="41112">MGLHHLIAKLKKWIKILEAKTKLLSSSFLLEERCRFLSVFSISTADVELPGEFLMPKSNIHSHYYIRIAQFMPRVELVQKHNMSARRLFIRANNGKIYPYLVVNDACLSDSRREERVLQLLRILNIYFEKRKESSKRHLLFTVPRVVAVSPQMRLIQDSPSVVTLKDVMKTHYVKKGIDEDTAVSLYYERLAAVQARGEQSTHQVLRDIFKEIQSTIVPEVVLKEWAQRTYPGAADYWTFRKQFTTQLTMLQFAEFTLHLSRLSPEMLQIIRASGRLNVGYYKFEIDDNKGELDANRPVPFRLTPNISELISPVGIGGVLTSSMVAAARCLVDPKFSVDSILRAILRDEMISWHKK</sequence>
<keyword evidence="2" id="KW-1185">Reference proteome</keyword>
<feature type="non-terminal residue" evidence="1">
    <location>
        <position position="1"/>
    </location>
</feature>
<organism evidence="1 2">
    <name type="scientific">Paramuricea clavata</name>
    <name type="common">Red gorgonian</name>
    <name type="synonym">Violescent sea-whip</name>
    <dbReference type="NCBI Taxonomy" id="317549"/>
    <lineage>
        <taxon>Eukaryota</taxon>
        <taxon>Metazoa</taxon>
        <taxon>Cnidaria</taxon>
        <taxon>Anthozoa</taxon>
        <taxon>Octocorallia</taxon>
        <taxon>Malacalcyonacea</taxon>
        <taxon>Plexauridae</taxon>
        <taxon>Paramuricea</taxon>
    </lineage>
</organism>
<proteinExistence type="predicted"/>
<dbReference type="InterPro" id="IPR000403">
    <property type="entry name" value="PI3/4_kinase_cat_dom"/>
</dbReference>
<dbReference type="EMBL" id="CACRXK020019344">
    <property type="protein sequence ID" value="CAB4033536.1"/>
    <property type="molecule type" value="Genomic_DNA"/>
</dbReference>
<accession>A0A6S7JLV7</accession>
<gene>
    <name evidence="1" type="ORF">PACLA_8A040341</name>
</gene>
<dbReference type="SMART" id="SM00146">
    <property type="entry name" value="PI3Kc"/>
    <property type="match status" value="1"/>
</dbReference>
<dbReference type="OrthoDB" id="5570127at2759"/>